<dbReference type="InterPro" id="IPR020578">
    <property type="entry name" value="Aminotrans_V_PyrdxlP_BS"/>
</dbReference>
<feature type="binding site" evidence="11">
    <location>
        <position position="42"/>
    </location>
    <ligand>
        <name>L-glutamate</name>
        <dbReference type="ChEBI" id="CHEBI:29985"/>
    </ligand>
</feature>
<dbReference type="GO" id="GO:0030170">
    <property type="term" value="F:pyridoxal phosphate binding"/>
    <property type="evidence" value="ECO:0007669"/>
    <property type="project" value="UniProtKB-UniRule"/>
</dbReference>
<dbReference type="AlphaFoldDB" id="A0A553ZWD7"/>
<feature type="binding site" evidence="11">
    <location>
        <position position="152"/>
    </location>
    <ligand>
        <name>pyridoxal 5'-phosphate</name>
        <dbReference type="ChEBI" id="CHEBI:597326"/>
    </ligand>
</feature>
<evidence type="ECO:0000256" key="7">
    <source>
        <dbReference type="ARBA" id="ARBA00022898"/>
    </source>
</evidence>
<feature type="modified residue" description="N6-(pyridoxal phosphate)lysine" evidence="11">
    <location>
        <position position="196"/>
    </location>
</feature>
<dbReference type="PANTHER" id="PTHR43247:SF1">
    <property type="entry name" value="PHOSPHOSERINE AMINOTRANSFERASE"/>
    <property type="match status" value="1"/>
</dbReference>
<evidence type="ECO:0000256" key="9">
    <source>
        <dbReference type="ARBA" id="ARBA00047630"/>
    </source>
</evidence>
<dbReference type="UniPathway" id="UPA00135">
    <property type="reaction ID" value="UER00197"/>
</dbReference>
<comment type="subunit">
    <text evidence="11">Homodimer.</text>
</comment>
<dbReference type="Gene3D" id="3.40.640.10">
    <property type="entry name" value="Type I PLP-dependent aspartate aminotransferase-like (Major domain)"/>
    <property type="match status" value="1"/>
</dbReference>
<evidence type="ECO:0000256" key="3">
    <source>
        <dbReference type="ARBA" id="ARBA00006904"/>
    </source>
</evidence>
<dbReference type="RefSeq" id="WP_143849640.1">
    <property type="nucleotide sequence ID" value="NZ_VLXZ01000009.1"/>
</dbReference>
<keyword evidence="4 11" id="KW-0032">Aminotransferase</keyword>
<dbReference type="PANTHER" id="PTHR43247">
    <property type="entry name" value="PHOSPHOSERINE AMINOTRANSFERASE"/>
    <property type="match status" value="1"/>
</dbReference>
<dbReference type="FunFam" id="3.40.640.10:FF:000010">
    <property type="entry name" value="Phosphoserine aminotransferase"/>
    <property type="match status" value="1"/>
</dbReference>
<dbReference type="NCBIfam" id="NF003764">
    <property type="entry name" value="PRK05355.1"/>
    <property type="match status" value="1"/>
</dbReference>
<dbReference type="EMBL" id="VLXZ01000009">
    <property type="protein sequence ID" value="TSB45790.1"/>
    <property type="molecule type" value="Genomic_DNA"/>
</dbReference>
<dbReference type="GO" id="GO:0006564">
    <property type="term" value="P:L-serine biosynthetic process"/>
    <property type="evidence" value="ECO:0007669"/>
    <property type="project" value="UniProtKB-UniRule"/>
</dbReference>
<keyword evidence="8 11" id="KW-0718">Serine biosynthesis</keyword>
<feature type="binding site" evidence="11">
    <location>
        <position position="195"/>
    </location>
    <ligand>
        <name>pyridoxal 5'-phosphate</name>
        <dbReference type="ChEBI" id="CHEBI:597326"/>
    </ligand>
</feature>
<gene>
    <name evidence="11 14" type="primary">serC</name>
    <name evidence="14" type="ORF">FN960_15000</name>
</gene>
<comment type="catalytic activity">
    <reaction evidence="9 11">
        <text>4-(phosphooxy)-L-threonine + 2-oxoglutarate = (R)-3-hydroxy-2-oxo-4-phosphooxybutanoate + L-glutamate</text>
        <dbReference type="Rhea" id="RHEA:16573"/>
        <dbReference type="ChEBI" id="CHEBI:16810"/>
        <dbReference type="ChEBI" id="CHEBI:29985"/>
        <dbReference type="ChEBI" id="CHEBI:58452"/>
        <dbReference type="ChEBI" id="CHEBI:58538"/>
        <dbReference type="EC" id="2.6.1.52"/>
    </reaction>
</comment>
<dbReference type="GO" id="GO:0004648">
    <property type="term" value="F:O-phospho-L-serine:2-oxoglutarate aminotransferase activity"/>
    <property type="evidence" value="ECO:0007669"/>
    <property type="project" value="UniProtKB-UniRule"/>
</dbReference>
<comment type="pathway">
    <text evidence="2 11 12">Amino-acid biosynthesis; L-serine biosynthesis; L-serine from 3-phospho-D-glycerate: step 2/3.</text>
</comment>
<evidence type="ECO:0000256" key="12">
    <source>
        <dbReference type="RuleBase" id="RU004505"/>
    </source>
</evidence>
<keyword evidence="5 11" id="KW-0028">Amino-acid biosynthesis</keyword>
<sequence length="361" mass="39693">MSSVYNFNAGPAALPKPALEAAEKELLNFNQTGMSVMELSHRSSDYDQVHQHAKQLLKTLLDIPDTHDILFIQGGASLQFSMLAYNFLPKNKVGQYVLTGSWSEKALKEASIIGQTNIAASAKESHYSTIPDPSEIMFTDQDAYVHITSNNTIYGTQWKAFPQIHHAPLIADMSSDILSRKIDVSSFGLIYAGAQKNLGPSGVTVAIIDKKLINEADTEKVPTMLRYSTFSQNDSLYNTPPTFSIYLLGKVLEWVESIGGVESIAAVNAEKAALLYDTIDQSDGFYKGHAETKSRSLMNVTFTLPNEELSQSFLRLAKERGFVGLNGHRSIGGCRASIYNAVPLDACAALRELMIEFKQSH</sequence>
<dbReference type="InterPro" id="IPR022278">
    <property type="entry name" value="Pser_aminoTfrase"/>
</dbReference>
<keyword evidence="7 11" id="KW-0663">Pyridoxal phosphate</keyword>
<evidence type="ECO:0000256" key="2">
    <source>
        <dbReference type="ARBA" id="ARBA00005099"/>
    </source>
</evidence>
<evidence type="ECO:0000256" key="10">
    <source>
        <dbReference type="ARBA" id="ARBA00049007"/>
    </source>
</evidence>
<feature type="domain" description="Aminotransferase class V" evidence="13">
    <location>
        <begin position="4"/>
        <end position="341"/>
    </location>
</feature>
<evidence type="ECO:0000256" key="11">
    <source>
        <dbReference type="HAMAP-Rule" id="MF_00160"/>
    </source>
</evidence>
<keyword evidence="15" id="KW-1185">Reference proteome</keyword>
<evidence type="ECO:0000313" key="14">
    <source>
        <dbReference type="EMBL" id="TSB45790.1"/>
    </source>
</evidence>
<dbReference type="Proteomes" id="UP000318521">
    <property type="component" value="Unassembled WGS sequence"/>
</dbReference>
<feature type="binding site" evidence="11">
    <location>
        <begin position="76"/>
        <end position="77"/>
    </location>
    <ligand>
        <name>pyridoxal 5'-phosphate</name>
        <dbReference type="ChEBI" id="CHEBI:597326"/>
    </ligand>
</feature>
<evidence type="ECO:0000259" key="13">
    <source>
        <dbReference type="Pfam" id="PF00266"/>
    </source>
</evidence>
<dbReference type="InterPro" id="IPR000192">
    <property type="entry name" value="Aminotrans_V_dom"/>
</dbReference>
<evidence type="ECO:0000313" key="15">
    <source>
        <dbReference type="Proteomes" id="UP000318521"/>
    </source>
</evidence>
<comment type="subcellular location">
    <subcellularLocation>
        <location evidence="11">Cytoplasm</location>
    </subcellularLocation>
</comment>
<feature type="binding site" evidence="11">
    <location>
        <begin position="238"/>
        <end position="239"/>
    </location>
    <ligand>
        <name>pyridoxal 5'-phosphate</name>
        <dbReference type="ChEBI" id="CHEBI:597326"/>
    </ligand>
</feature>
<dbReference type="EC" id="2.6.1.52" evidence="11"/>
<dbReference type="FunFam" id="3.90.1150.10:FF:000006">
    <property type="entry name" value="Phosphoserine aminotransferase"/>
    <property type="match status" value="1"/>
</dbReference>
<comment type="catalytic activity">
    <reaction evidence="10 11 12">
        <text>O-phospho-L-serine + 2-oxoglutarate = 3-phosphooxypyruvate + L-glutamate</text>
        <dbReference type="Rhea" id="RHEA:14329"/>
        <dbReference type="ChEBI" id="CHEBI:16810"/>
        <dbReference type="ChEBI" id="CHEBI:18110"/>
        <dbReference type="ChEBI" id="CHEBI:29985"/>
        <dbReference type="ChEBI" id="CHEBI:57524"/>
        <dbReference type="EC" id="2.6.1.52"/>
    </reaction>
</comment>
<dbReference type="OrthoDB" id="9809412at2"/>
<protein>
    <recommendedName>
        <fullName evidence="11">Phosphoserine aminotransferase</fullName>
        <ecNumber evidence="11">2.6.1.52</ecNumber>
    </recommendedName>
    <alternativeName>
        <fullName evidence="11">Phosphohydroxythreonine aminotransferase</fullName>
        <shortName evidence="11">PSAT</shortName>
    </alternativeName>
</protein>
<dbReference type="InterPro" id="IPR015421">
    <property type="entry name" value="PyrdxlP-dep_Trfase_major"/>
</dbReference>
<dbReference type="InterPro" id="IPR015422">
    <property type="entry name" value="PyrdxlP-dep_Trfase_small"/>
</dbReference>
<dbReference type="HAMAP" id="MF_00160">
    <property type="entry name" value="SerC_aminotrans_5"/>
    <property type="match status" value="1"/>
</dbReference>
<evidence type="ECO:0000256" key="8">
    <source>
        <dbReference type="ARBA" id="ARBA00023299"/>
    </source>
</evidence>
<comment type="caution">
    <text evidence="11">Lacks conserved residue(s) required for the propagation of feature annotation.</text>
</comment>
<accession>A0A553ZWD7</accession>
<comment type="caution">
    <text evidence="14">The sequence shown here is derived from an EMBL/GenBank/DDBJ whole genome shotgun (WGS) entry which is preliminary data.</text>
</comment>
<evidence type="ECO:0000256" key="1">
    <source>
        <dbReference type="ARBA" id="ARBA00003483"/>
    </source>
</evidence>
<comment type="similarity">
    <text evidence="3 11">Belongs to the class-V pyridoxal-phosphate-dependent aminotransferase family. SerC subfamily.</text>
</comment>
<organism evidence="14 15">
    <name type="scientific">Alkalicoccobacillus porphyridii</name>
    <dbReference type="NCBI Taxonomy" id="2597270"/>
    <lineage>
        <taxon>Bacteria</taxon>
        <taxon>Bacillati</taxon>
        <taxon>Bacillota</taxon>
        <taxon>Bacilli</taxon>
        <taxon>Bacillales</taxon>
        <taxon>Bacillaceae</taxon>
        <taxon>Alkalicoccobacillus</taxon>
    </lineage>
</organism>
<evidence type="ECO:0000256" key="6">
    <source>
        <dbReference type="ARBA" id="ARBA00022679"/>
    </source>
</evidence>
<evidence type="ECO:0000256" key="5">
    <source>
        <dbReference type="ARBA" id="ARBA00022605"/>
    </source>
</evidence>
<dbReference type="GO" id="GO:0005737">
    <property type="term" value="C:cytoplasm"/>
    <property type="evidence" value="ECO:0007669"/>
    <property type="project" value="UniProtKB-SubCell"/>
</dbReference>
<dbReference type="SUPFAM" id="SSF53383">
    <property type="entry name" value="PLP-dependent transferases"/>
    <property type="match status" value="1"/>
</dbReference>
<dbReference type="Pfam" id="PF00266">
    <property type="entry name" value="Aminotran_5"/>
    <property type="match status" value="1"/>
</dbReference>
<dbReference type="NCBIfam" id="TIGR01364">
    <property type="entry name" value="serC_1"/>
    <property type="match status" value="1"/>
</dbReference>
<comment type="cofactor">
    <cofactor evidence="11">
        <name>pyridoxal 5'-phosphate</name>
        <dbReference type="ChEBI" id="CHEBI:597326"/>
    </cofactor>
    <text evidence="11">Binds 1 pyridoxal phosphate per subunit.</text>
</comment>
<feature type="binding site" evidence="11">
    <location>
        <position position="102"/>
    </location>
    <ligand>
        <name>pyridoxal 5'-phosphate</name>
        <dbReference type="ChEBI" id="CHEBI:597326"/>
    </ligand>
</feature>
<keyword evidence="11" id="KW-0963">Cytoplasm</keyword>
<dbReference type="Gene3D" id="3.90.1150.10">
    <property type="entry name" value="Aspartate Aminotransferase, domain 1"/>
    <property type="match status" value="1"/>
</dbReference>
<reference evidence="14 15" key="1">
    <citation type="submission" date="2019-07" db="EMBL/GenBank/DDBJ databases">
        <authorList>
            <person name="Park Y.J."/>
            <person name="Jeong S.E."/>
            <person name="Jung H.S."/>
        </authorList>
    </citation>
    <scope>NUCLEOTIDE SEQUENCE [LARGE SCALE GENOMIC DNA]</scope>
    <source>
        <strain evidence="15">P16(2019)</strain>
    </source>
</reference>
<keyword evidence="6 11" id="KW-0808">Transferase</keyword>
<dbReference type="PIRSF" id="PIRSF000525">
    <property type="entry name" value="SerC"/>
    <property type="match status" value="1"/>
</dbReference>
<dbReference type="PROSITE" id="PS00595">
    <property type="entry name" value="AA_TRANSFER_CLASS_5"/>
    <property type="match status" value="1"/>
</dbReference>
<proteinExistence type="inferred from homology"/>
<dbReference type="InterPro" id="IPR015424">
    <property type="entry name" value="PyrdxlP-dep_Trfase"/>
</dbReference>
<name>A0A553ZWD7_9BACI</name>
<evidence type="ECO:0000256" key="4">
    <source>
        <dbReference type="ARBA" id="ARBA00022576"/>
    </source>
</evidence>
<comment type="function">
    <text evidence="1 11">Catalyzes the reversible conversion of 3-phosphohydroxypyruvate to phosphoserine and of 3-hydroxy-2-oxo-4-phosphonooxybutanoate to phosphohydroxythreonine.</text>
</comment>
<feature type="binding site" evidence="11">
    <location>
        <position position="172"/>
    </location>
    <ligand>
        <name>pyridoxal 5'-phosphate</name>
        <dbReference type="ChEBI" id="CHEBI:597326"/>
    </ligand>
</feature>